<sequence>MRRHSRRLRRAPRPAAARPPARSVSTGRSTLVGLTALTALVLLTACGGDDGEAGATTTPTSGTSVTVNSATTAATATTATSVALSPPSDTGDPPPIGTGDLPPIGTGDLPPIGTGDLPMPPVSSDVPYALSVTVGVDAAPERIERVPLGATVSIALTNPSAADEFHLHGYDLGDGQVIPAGETATFTFVADRAGSFELESHETGDVLMILEVI</sequence>
<name>A0A6J6CGZ0_9ZZZZ</name>
<feature type="region of interest" description="Disordered" evidence="1">
    <location>
        <begin position="77"/>
        <end position="120"/>
    </location>
</feature>
<gene>
    <name evidence="2" type="ORF">UFOPK1493_01042</name>
</gene>
<dbReference type="AlphaFoldDB" id="A0A6J6CGZ0"/>
<reference evidence="2" key="1">
    <citation type="submission" date="2020-05" db="EMBL/GenBank/DDBJ databases">
        <authorList>
            <person name="Chiriac C."/>
            <person name="Salcher M."/>
            <person name="Ghai R."/>
            <person name="Kavagutti S V."/>
        </authorList>
    </citation>
    <scope>NUCLEOTIDE SEQUENCE</scope>
</reference>
<feature type="compositionally biased region" description="Low complexity" evidence="1">
    <location>
        <begin position="13"/>
        <end position="22"/>
    </location>
</feature>
<dbReference type="SUPFAM" id="SSF49503">
    <property type="entry name" value="Cupredoxins"/>
    <property type="match status" value="1"/>
</dbReference>
<evidence type="ECO:0000256" key="1">
    <source>
        <dbReference type="SAM" id="MobiDB-lite"/>
    </source>
</evidence>
<dbReference type="InterPro" id="IPR008972">
    <property type="entry name" value="Cupredoxin"/>
</dbReference>
<protein>
    <submittedName>
        <fullName evidence="2">Unannotated protein</fullName>
    </submittedName>
</protein>
<accession>A0A6J6CGZ0</accession>
<evidence type="ECO:0000313" key="2">
    <source>
        <dbReference type="EMBL" id="CAB4550790.1"/>
    </source>
</evidence>
<dbReference type="EMBL" id="CAEZSR010000027">
    <property type="protein sequence ID" value="CAB4550790.1"/>
    <property type="molecule type" value="Genomic_DNA"/>
</dbReference>
<organism evidence="2">
    <name type="scientific">freshwater metagenome</name>
    <dbReference type="NCBI Taxonomy" id="449393"/>
    <lineage>
        <taxon>unclassified sequences</taxon>
        <taxon>metagenomes</taxon>
        <taxon>ecological metagenomes</taxon>
    </lineage>
</organism>
<dbReference type="Gene3D" id="2.60.40.420">
    <property type="entry name" value="Cupredoxins - blue copper proteins"/>
    <property type="match status" value="1"/>
</dbReference>
<feature type="compositionally biased region" description="Basic residues" evidence="1">
    <location>
        <begin position="1"/>
        <end position="12"/>
    </location>
</feature>
<feature type="region of interest" description="Disordered" evidence="1">
    <location>
        <begin position="1"/>
        <end position="26"/>
    </location>
</feature>
<proteinExistence type="predicted"/>